<protein>
    <submittedName>
        <fullName evidence="6">LysR family transcriptional regulator</fullName>
    </submittedName>
</protein>
<proteinExistence type="inferred from homology"/>
<dbReference type="Gene3D" id="3.40.190.290">
    <property type="match status" value="1"/>
</dbReference>
<dbReference type="Proteomes" id="UP001232750">
    <property type="component" value="Unassembled WGS sequence"/>
</dbReference>
<comment type="similarity">
    <text evidence="1">Belongs to the LysR transcriptional regulatory family.</text>
</comment>
<dbReference type="InterPro" id="IPR036388">
    <property type="entry name" value="WH-like_DNA-bd_sf"/>
</dbReference>
<evidence type="ECO:0000256" key="2">
    <source>
        <dbReference type="ARBA" id="ARBA00023015"/>
    </source>
</evidence>
<organism evidence="6 7">
    <name type="scientific">Gordonibacter faecis</name>
    <dbReference type="NCBI Taxonomy" id="3047475"/>
    <lineage>
        <taxon>Bacteria</taxon>
        <taxon>Bacillati</taxon>
        <taxon>Actinomycetota</taxon>
        <taxon>Coriobacteriia</taxon>
        <taxon>Eggerthellales</taxon>
        <taxon>Eggerthellaceae</taxon>
        <taxon>Gordonibacter</taxon>
    </lineage>
</organism>
<comment type="caution">
    <text evidence="6">The sequence shown here is derived from an EMBL/GenBank/DDBJ whole genome shotgun (WGS) entry which is preliminary data.</text>
</comment>
<gene>
    <name evidence="6" type="ORF">QNJ86_02690</name>
</gene>
<sequence>MSNQKYEAFLKVAETGSFKEAARELDYTQAGVSYLVNALEKELGVPLLVREYGGARPTAEGADLLTYARDVVNAERRLAARLADLQHLEGGSVRVAAFTSTAIQWLPGMAKEFLRRHPAVDLDIACIDDQAKLEEAVRRGDFDCGFAVLPVKRGLEAVPLASDPMLIAVSPDHPLAAAKHFPAAALAAEPYIRLESGEDTEMDAVFRANAVEPHVRFSITSDYAAMSLVSAGLGFGVLPSLIVKDAPFPLVTMPPEVPVNREIALVLRSEATASAAARAFVEVAQEWVRKVAPRTR</sequence>
<dbReference type="SUPFAM" id="SSF53850">
    <property type="entry name" value="Periplasmic binding protein-like II"/>
    <property type="match status" value="1"/>
</dbReference>
<evidence type="ECO:0000313" key="7">
    <source>
        <dbReference type="Proteomes" id="UP001232750"/>
    </source>
</evidence>
<feature type="domain" description="HTH lysR-type" evidence="5">
    <location>
        <begin position="1"/>
        <end position="58"/>
    </location>
</feature>
<dbReference type="PANTHER" id="PTHR30419">
    <property type="entry name" value="HTH-TYPE TRANSCRIPTIONAL REGULATOR YBHD"/>
    <property type="match status" value="1"/>
</dbReference>
<name>A0ABT7DMA3_9ACTN</name>
<evidence type="ECO:0000313" key="6">
    <source>
        <dbReference type="EMBL" id="MDJ1649698.1"/>
    </source>
</evidence>
<dbReference type="Pfam" id="PF00126">
    <property type="entry name" value="HTH_1"/>
    <property type="match status" value="1"/>
</dbReference>
<dbReference type="Gene3D" id="1.10.10.10">
    <property type="entry name" value="Winged helix-like DNA-binding domain superfamily/Winged helix DNA-binding domain"/>
    <property type="match status" value="1"/>
</dbReference>
<keyword evidence="4" id="KW-0804">Transcription</keyword>
<accession>A0ABT7DMA3</accession>
<keyword evidence="7" id="KW-1185">Reference proteome</keyword>
<evidence type="ECO:0000256" key="1">
    <source>
        <dbReference type="ARBA" id="ARBA00009437"/>
    </source>
</evidence>
<dbReference type="InterPro" id="IPR000847">
    <property type="entry name" value="LysR_HTH_N"/>
</dbReference>
<dbReference type="RefSeq" id="WP_283831037.1">
    <property type="nucleotide sequence ID" value="NZ_JASJEU010000005.1"/>
</dbReference>
<dbReference type="PANTHER" id="PTHR30419:SF8">
    <property type="entry name" value="NITROGEN ASSIMILATION TRANSCRIPTIONAL ACTIVATOR-RELATED"/>
    <property type="match status" value="1"/>
</dbReference>
<keyword evidence="3" id="KW-0238">DNA-binding</keyword>
<dbReference type="InterPro" id="IPR050950">
    <property type="entry name" value="HTH-type_LysR_regulators"/>
</dbReference>
<reference evidence="6 7" key="1">
    <citation type="submission" date="2023-05" db="EMBL/GenBank/DDBJ databases">
        <title>Gordonibacter KGMB12511T sp. nov., isolated from faeces of healthy Korean.</title>
        <authorList>
            <person name="Kim H.S."/>
            <person name="Kim J.-S."/>
            <person name="Suh M.K."/>
            <person name="Eom M.K."/>
            <person name="Do H.E."/>
            <person name="Lee J.-S."/>
        </authorList>
    </citation>
    <scope>NUCLEOTIDE SEQUENCE [LARGE SCALE GENOMIC DNA]</scope>
    <source>
        <strain evidence="6 7">KGMB12511</strain>
    </source>
</reference>
<dbReference type="InterPro" id="IPR005119">
    <property type="entry name" value="LysR_subst-bd"/>
</dbReference>
<dbReference type="PRINTS" id="PR00039">
    <property type="entry name" value="HTHLYSR"/>
</dbReference>
<dbReference type="InterPro" id="IPR036390">
    <property type="entry name" value="WH_DNA-bd_sf"/>
</dbReference>
<dbReference type="SUPFAM" id="SSF46785">
    <property type="entry name" value="Winged helix' DNA-binding domain"/>
    <property type="match status" value="1"/>
</dbReference>
<evidence type="ECO:0000259" key="5">
    <source>
        <dbReference type="PROSITE" id="PS50931"/>
    </source>
</evidence>
<dbReference type="EMBL" id="JASJEU010000005">
    <property type="protein sequence ID" value="MDJ1649698.1"/>
    <property type="molecule type" value="Genomic_DNA"/>
</dbReference>
<evidence type="ECO:0000256" key="4">
    <source>
        <dbReference type="ARBA" id="ARBA00023163"/>
    </source>
</evidence>
<keyword evidence="2" id="KW-0805">Transcription regulation</keyword>
<dbReference type="CDD" id="cd05466">
    <property type="entry name" value="PBP2_LTTR_substrate"/>
    <property type="match status" value="1"/>
</dbReference>
<dbReference type="Pfam" id="PF03466">
    <property type="entry name" value="LysR_substrate"/>
    <property type="match status" value="1"/>
</dbReference>
<evidence type="ECO:0000256" key="3">
    <source>
        <dbReference type="ARBA" id="ARBA00023125"/>
    </source>
</evidence>
<dbReference type="PROSITE" id="PS50931">
    <property type="entry name" value="HTH_LYSR"/>
    <property type="match status" value="1"/>
</dbReference>